<dbReference type="CDD" id="cd00067">
    <property type="entry name" value="GAL4"/>
    <property type="match status" value="1"/>
</dbReference>
<dbReference type="GO" id="GO:0045944">
    <property type="term" value="P:positive regulation of transcription by RNA polymerase II"/>
    <property type="evidence" value="ECO:0007669"/>
    <property type="project" value="TreeGrafter"/>
</dbReference>
<dbReference type="SUPFAM" id="SSF57701">
    <property type="entry name" value="Zn2/Cys6 DNA-binding domain"/>
    <property type="match status" value="1"/>
</dbReference>
<dbReference type="Gene3D" id="4.10.240.10">
    <property type="entry name" value="Zn(2)-C6 fungal-type DNA-binding domain"/>
    <property type="match status" value="1"/>
</dbReference>
<evidence type="ECO:0000313" key="2">
    <source>
        <dbReference type="EMBL" id="BCS04764.1"/>
    </source>
</evidence>
<dbReference type="OrthoDB" id="39175at2759"/>
<dbReference type="Pfam" id="PF00172">
    <property type="entry name" value="Zn_clus"/>
    <property type="match status" value="1"/>
</dbReference>
<dbReference type="InterPro" id="IPR036864">
    <property type="entry name" value="Zn2-C6_fun-type_DNA-bd_sf"/>
</dbReference>
<dbReference type="PROSITE" id="PS50048">
    <property type="entry name" value="ZN2_CY6_FUNGAL_2"/>
    <property type="match status" value="1"/>
</dbReference>
<organism evidence="2 3">
    <name type="scientific">Aspergillus kawachii</name>
    <name type="common">White koji mold</name>
    <name type="synonym">Aspergillus awamori var. kawachi</name>
    <dbReference type="NCBI Taxonomy" id="1069201"/>
    <lineage>
        <taxon>Eukaryota</taxon>
        <taxon>Fungi</taxon>
        <taxon>Dikarya</taxon>
        <taxon>Ascomycota</taxon>
        <taxon>Pezizomycotina</taxon>
        <taxon>Eurotiomycetes</taxon>
        <taxon>Eurotiomycetidae</taxon>
        <taxon>Eurotiales</taxon>
        <taxon>Aspergillaceae</taxon>
        <taxon>Aspergillus</taxon>
        <taxon>Aspergillus subgen. Circumdati</taxon>
    </lineage>
</organism>
<dbReference type="SMART" id="SM00066">
    <property type="entry name" value="GAL4"/>
    <property type="match status" value="1"/>
</dbReference>
<evidence type="ECO:0000256" key="1">
    <source>
        <dbReference type="SAM" id="MobiDB-lite"/>
    </source>
</evidence>
<dbReference type="GO" id="GO:0008270">
    <property type="term" value="F:zinc ion binding"/>
    <property type="evidence" value="ECO:0007669"/>
    <property type="project" value="InterPro"/>
</dbReference>
<dbReference type="EMBL" id="AP024432">
    <property type="protein sequence ID" value="BCS04764.1"/>
    <property type="molecule type" value="Genomic_DNA"/>
</dbReference>
<dbReference type="KEGG" id="aluc:AKAW2_80565S"/>
<dbReference type="GeneID" id="64966085"/>
<protein>
    <submittedName>
        <fullName evidence="2">Uncharacterized protein</fullName>
    </submittedName>
</protein>
<dbReference type="RefSeq" id="XP_041548526.1">
    <property type="nucleotide sequence ID" value="XM_041681599.1"/>
</dbReference>
<keyword evidence="3" id="KW-1185">Reference proteome</keyword>
<reference evidence="2" key="2">
    <citation type="submission" date="2021-02" db="EMBL/GenBank/DDBJ databases">
        <title>Aspergillus luchuensis mut. kawachii IFO 4304 genome sequence.</title>
        <authorList>
            <person name="Mori K."/>
            <person name="Kadooka C."/>
            <person name="Goto M."/>
            <person name="Futagami T."/>
        </authorList>
    </citation>
    <scope>NUCLEOTIDE SEQUENCE</scope>
    <source>
        <strain evidence="2">IFO 4308</strain>
    </source>
</reference>
<dbReference type="PROSITE" id="PS00463">
    <property type="entry name" value="ZN2_CY6_FUNGAL_1"/>
    <property type="match status" value="1"/>
</dbReference>
<dbReference type="GO" id="GO:0005634">
    <property type="term" value="C:nucleus"/>
    <property type="evidence" value="ECO:0007669"/>
    <property type="project" value="TreeGrafter"/>
</dbReference>
<sequence>MMYLPVRSRPKKTDIIRSRNGCKSCRQRRTKCDENQPTCGTCARLGKTCERFSEVVQFRVVTSSDPRTPKKLRGKDRPHAPLGLSHAEPGNVCCGSVDLIRSLQHTERDVFYLTYWEDQCLPSLHPILCTFTQSAAANAMLKNTMLALSACNLSRLSPEDRMRSESSHMGKFRPNLIHQTRSQLYYSAAISRLINTHQLDDRRVAITVLAVIVILSYMESSMANFTAFYCHMDGISRFLTNLNDYVHDETVRGLLITWMQSRLSVWWTRSYFSSVKLQRLLPSIPLPRILQGQPKSLHERRVEIISIMCDSHYLSTACILRHWDCDQSIETVISEPSDEPGTDAVHHHLLLTQQVQRLDRWIQHLPSAEQPLMDLTSTGDVTTPLRFISHDAALNYAYYLTSCILQCQNNFCTLPSICPTIARMEGRTTDSYICLLLRIAKASPPVHHLTKNTYTIGFTNLLLTALLRTTSVSLAIEIQNFVQSLADTLPTEEGGFPIYQALEVIKLINVRKMAGKDVVAVSQPVDDHGGEPKYQSYNSQAIRDLFFHGRERTGGALFTERVVVCRPGKSNGGEWRWGRGRKRPVIYVSRSDKF</sequence>
<dbReference type="InterPro" id="IPR001138">
    <property type="entry name" value="Zn2Cys6_DnaBD"/>
</dbReference>
<reference evidence="2" key="1">
    <citation type="submission" date="2021-01" db="EMBL/GenBank/DDBJ databases">
        <authorList>
            <consortium name="Aspergillus luchuensis mut. kawachii IFO 4304 genome sequencing consortium"/>
            <person name="Kazuki M."/>
            <person name="Futagami T."/>
        </authorList>
    </citation>
    <scope>NUCLEOTIDE SEQUENCE</scope>
    <source>
        <strain evidence="2">IFO 4308</strain>
    </source>
</reference>
<dbReference type="Proteomes" id="UP000661280">
    <property type="component" value="Chromosome 8"/>
</dbReference>
<accession>A0A7R8A3D6</accession>
<feature type="region of interest" description="Disordered" evidence="1">
    <location>
        <begin position="64"/>
        <end position="84"/>
    </location>
</feature>
<gene>
    <name evidence="2" type="ORF">AKAW2_80565S</name>
</gene>
<dbReference type="PANTHER" id="PTHR37534:SF7">
    <property type="entry name" value="TRANSCRIPTIONAL ACTIVATOR PROTEIN UGA3"/>
    <property type="match status" value="1"/>
</dbReference>
<proteinExistence type="predicted"/>
<evidence type="ECO:0000313" key="3">
    <source>
        <dbReference type="Proteomes" id="UP000661280"/>
    </source>
</evidence>
<dbReference type="GO" id="GO:0000981">
    <property type="term" value="F:DNA-binding transcription factor activity, RNA polymerase II-specific"/>
    <property type="evidence" value="ECO:0007669"/>
    <property type="project" value="InterPro"/>
</dbReference>
<dbReference type="AlphaFoldDB" id="A0A7R8A3D6"/>
<dbReference type="PANTHER" id="PTHR37534">
    <property type="entry name" value="TRANSCRIPTIONAL ACTIVATOR PROTEIN UGA3"/>
    <property type="match status" value="1"/>
</dbReference>
<name>A0A7R8A3D6_ASPKA</name>
<dbReference type="GO" id="GO:0000976">
    <property type="term" value="F:transcription cis-regulatory region binding"/>
    <property type="evidence" value="ECO:0007669"/>
    <property type="project" value="TreeGrafter"/>
</dbReference>